<evidence type="ECO:0000313" key="1">
    <source>
        <dbReference type="EMBL" id="CAF5106132.1"/>
    </source>
</evidence>
<dbReference type="Proteomes" id="UP000681720">
    <property type="component" value="Unassembled WGS sequence"/>
</dbReference>
<dbReference type="EMBL" id="CAJOBH010265182">
    <property type="protein sequence ID" value="CAF5160250.1"/>
    <property type="molecule type" value="Genomic_DNA"/>
</dbReference>
<dbReference type="Proteomes" id="UP000676336">
    <property type="component" value="Unassembled WGS sequence"/>
</dbReference>
<accession>A0A8S3I2N5</accession>
<evidence type="ECO:0000313" key="2">
    <source>
        <dbReference type="EMBL" id="CAF5160250.1"/>
    </source>
</evidence>
<dbReference type="EMBL" id="CAJOBI010252044">
    <property type="protein sequence ID" value="CAF5106132.1"/>
    <property type="molecule type" value="Genomic_DNA"/>
</dbReference>
<organism evidence="3 4">
    <name type="scientific">Rotaria magnacalcarata</name>
    <dbReference type="NCBI Taxonomy" id="392030"/>
    <lineage>
        <taxon>Eukaryota</taxon>
        <taxon>Metazoa</taxon>
        <taxon>Spiralia</taxon>
        <taxon>Gnathifera</taxon>
        <taxon>Rotifera</taxon>
        <taxon>Eurotatoria</taxon>
        <taxon>Bdelloidea</taxon>
        <taxon>Philodinida</taxon>
        <taxon>Philodinidae</taxon>
        <taxon>Rotaria</taxon>
    </lineage>
</organism>
<dbReference type="EMBL" id="CAJOBJ010337843">
    <property type="protein sequence ID" value="CAF5191395.1"/>
    <property type="molecule type" value="Genomic_DNA"/>
</dbReference>
<sequence>MSTVDTRLPALLEQFTSDLQSPNEDTRRRATDELYERILAQYVD</sequence>
<comment type="caution">
    <text evidence="3">The sequence shown here is derived from an EMBL/GenBank/DDBJ whole genome shotgun (WGS) entry which is preliminary data.</text>
</comment>
<reference evidence="3" key="1">
    <citation type="submission" date="2021-02" db="EMBL/GenBank/DDBJ databases">
        <authorList>
            <person name="Nowell W R."/>
        </authorList>
    </citation>
    <scope>NUCLEOTIDE SEQUENCE</scope>
</reference>
<evidence type="ECO:0000313" key="3">
    <source>
        <dbReference type="EMBL" id="CAF5191395.1"/>
    </source>
</evidence>
<name>A0A8S3I2N5_9BILA</name>
<proteinExistence type="predicted"/>
<feature type="non-terminal residue" evidence="3">
    <location>
        <position position="44"/>
    </location>
</feature>
<protein>
    <submittedName>
        <fullName evidence="3">Uncharacterized protein</fullName>
    </submittedName>
</protein>
<dbReference type="Proteomes" id="UP000681967">
    <property type="component" value="Unassembled WGS sequence"/>
</dbReference>
<dbReference type="AlphaFoldDB" id="A0A8S3I2N5"/>
<gene>
    <name evidence="2" type="ORF">BYL167_LOCUS74360</name>
    <name evidence="3" type="ORF">GIL414_LOCUS73087</name>
    <name evidence="1" type="ORF">SMN809_LOCUS61893</name>
</gene>
<evidence type="ECO:0000313" key="4">
    <source>
        <dbReference type="Proteomes" id="UP000681720"/>
    </source>
</evidence>